<keyword evidence="6 7" id="KW-0472">Membrane</keyword>
<evidence type="ECO:0000256" key="3">
    <source>
        <dbReference type="ARBA" id="ARBA00022475"/>
    </source>
</evidence>
<feature type="transmembrane region" description="Helical" evidence="7">
    <location>
        <begin position="135"/>
        <end position="153"/>
    </location>
</feature>
<evidence type="ECO:0000256" key="5">
    <source>
        <dbReference type="ARBA" id="ARBA00022989"/>
    </source>
</evidence>
<sequence>MSLAANQKAGARVTPAHDADQHQPQKGKGSRSISTMKPWSPWLFLIIPIIFTLVFTIYPFLNTIRLSFTNSTLLRTGKFVGLSQYSAVLADTKVHTALLNSTIYALCMAPCMVILPLILAVLVNKKTKIMSFFRTAFYVPAVAGSVISGLIWTNMMSAKGLVNAIFMGLKWIKEPIPFLQDRWLLLFSAMLVTIWGGLGYYMVIYLAALANIDDSLYEAASIDGAGPVRQFISVTMPGCRMTMVLILLLSSIAAFRVFNEVYMLTGGTGGMGGKDVTMSMLIMREGTGLTARTGYASALSIIMFFILGIITSIEFYVQRKADN</sequence>
<dbReference type="SUPFAM" id="SSF161098">
    <property type="entry name" value="MetI-like"/>
    <property type="match status" value="1"/>
</dbReference>
<dbReference type="GO" id="GO:0055085">
    <property type="term" value="P:transmembrane transport"/>
    <property type="evidence" value="ECO:0007669"/>
    <property type="project" value="InterPro"/>
</dbReference>
<dbReference type="CDD" id="cd06261">
    <property type="entry name" value="TM_PBP2"/>
    <property type="match status" value="1"/>
</dbReference>
<dbReference type="InterPro" id="IPR051393">
    <property type="entry name" value="ABC_transporter_permease"/>
</dbReference>
<keyword evidence="3" id="KW-1003">Cell membrane</keyword>
<comment type="similarity">
    <text evidence="7">Belongs to the binding-protein-dependent transport system permease family.</text>
</comment>
<dbReference type="Gene3D" id="1.10.3720.10">
    <property type="entry name" value="MetI-like"/>
    <property type="match status" value="1"/>
</dbReference>
<dbReference type="InterPro" id="IPR000515">
    <property type="entry name" value="MetI-like"/>
</dbReference>
<organism evidence="10 11">
    <name type="scientific">Bifidobacterium asteroides</name>
    <dbReference type="NCBI Taxonomy" id="1684"/>
    <lineage>
        <taxon>Bacteria</taxon>
        <taxon>Bacillati</taxon>
        <taxon>Actinomycetota</taxon>
        <taxon>Actinomycetes</taxon>
        <taxon>Bifidobacteriales</taxon>
        <taxon>Bifidobacteriaceae</taxon>
        <taxon>Bifidobacterium</taxon>
    </lineage>
</organism>
<comment type="caution">
    <text evidence="10">The sequence shown here is derived from an EMBL/GenBank/DDBJ whole genome shotgun (WGS) entry which is preliminary data.</text>
</comment>
<evidence type="ECO:0000256" key="8">
    <source>
        <dbReference type="SAM" id="MobiDB-lite"/>
    </source>
</evidence>
<reference evidence="10 11" key="1">
    <citation type="submission" date="2019-11" db="EMBL/GenBank/DDBJ databases">
        <title>Draft Genome Sequence of Plant Growth-Promoting Rhizosphere-Associated Bacteria.</title>
        <authorList>
            <person name="Vasilyev I.Y."/>
            <person name="Radchenko V."/>
            <person name="Ilnitskaya E.V."/>
        </authorList>
    </citation>
    <scope>NUCLEOTIDE SEQUENCE [LARGE SCALE GENOMIC DNA]</scope>
    <source>
        <strain evidence="10 11">VRA_9sq_n</strain>
    </source>
</reference>
<dbReference type="Pfam" id="PF00528">
    <property type="entry name" value="BPD_transp_1"/>
    <property type="match status" value="1"/>
</dbReference>
<evidence type="ECO:0000256" key="7">
    <source>
        <dbReference type="RuleBase" id="RU363032"/>
    </source>
</evidence>
<keyword evidence="4 7" id="KW-0812">Transmembrane</keyword>
<dbReference type="Proteomes" id="UP000436357">
    <property type="component" value="Unassembled WGS sequence"/>
</dbReference>
<evidence type="ECO:0000256" key="1">
    <source>
        <dbReference type="ARBA" id="ARBA00004651"/>
    </source>
</evidence>
<dbReference type="GO" id="GO:0005886">
    <property type="term" value="C:plasma membrane"/>
    <property type="evidence" value="ECO:0007669"/>
    <property type="project" value="UniProtKB-SubCell"/>
</dbReference>
<comment type="subcellular location">
    <subcellularLocation>
        <location evidence="1 7">Cell membrane</location>
        <topology evidence="1 7">Multi-pass membrane protein</topology>
    </subcellularLocation>
</comment>
<evidence type="ECO:0000256" key="4">
    <source>
        <dbReference type="ARBA" id="ARBA00022692"/>
    </source>
</evidence>
<evidence type="ECO:0000256" key="6">
    <source>
        <dbReference type="ARBA" id="ARBA00023136"/>
    </source>
</evidence>
<evidence type="ECO:0000256" key="2">
    <source>
        <dbReference type="ARBA" id="ARBA00022448"/>
    </source>
</evidence>
<dbReference type="RefSeq" id="WP_154312898.1">
    <property type="nucleotide sequence ID" value="NZ_WKKW01000001.1"/>
</dbReference>
<feature type="region of interest" description="Disordered" evidence="8">
    <location>
        <begin position="1"/>
        <end position="33"/>
    </location>
</feature>
<dbReference type="EMBL" id="WKKW01000001">
    <property type="protein sequence ID" value="MSD90677.1"/>
    <property type="molecule type" value="Genomic_DNA"/>
</dbReference>
<feature type="transmembrane region" description="Helical" evidence="7">
    <location>
        <begin position="42"/>
        <end position="61"/>
    </location>
</feature>
<dbReference type="PROSITE" id="PS50928">
    <property type="entry name" value="ABC_TM1"/>
    <property type="match status" value="1"/>
</dbReference>
<dbReference type="AlphaFoldDB" id="A0A6N7TVD3"/>
<dbReference type="PANTHER" id="PTHR30193">
    <property type="entry name" value="ABC TRANSPORTER PERMEASE PROTEIN"/>
    <property type="match status" value="1"/>
</dbReference>
<accession>A0A6N7TVD3</accession>
<feature type="transmembrane region" description="Helical" evidence="7">
    <location>
        <begin position="103"/>
        <end position="123"/>
    </location>
</feature>
<feature type="domain" description="ABC transmembrane type-1" evidence="9">
    <location>
        <begin position="98"/>
        <end position="314"/>
    </location>
</feature>
<keyword evidence="5 7" id="KW-1133">Transmembrane helix</keyword>
<evidence type="ECO:0000313" key="11">
    <source>
        <dbReference type="Proteomes" id="UP000436357"/>
    </source>
</evidence>
<feature type="transmembrane region" description="Helical" evidence="7">
    <location>
        <begin position="295"/>
        <end position="317"/>
    </location>
</feature>
<protein>
    <submittedName>
        <fullName evidence="10">ABC transporter permease subunit</fullName>
    </submittedName>
</protein>
<name>A0A6N7TVD3_9BIFI</name>
<dbReference type="PANTHER" id="PTHR30193:SF44">
    <property type="entry name" value="LACTOSE TRANSPORT SYSTEM PERMEASE PROTEIN LACF"/>
    <property type="match status" value="1"/>
</dbReference>
<feature type="transmembrane region" description="Helical" evidence="7">
    <location>
        <begin position="239"/>
        <end position="258"/>
    </location>
</feature>
<evidence type="ECO:0000313" key="10">
    <source>
        <dbReference type="EMBL" id="MSD90677.1"/>
    </source>
</evidence>
<keyword evidence="2 7" id="KW-0813">Transport</keyword>
<evidence type="ECO:0000259" key="9">
    <source>
        <dbReference type="PROSITE" id="PS50928"/>
    </source>
</evidence>
<proteinExistence type="inferred from homology"/>
<dbReference type="OrthoDB" id="3238099at2"/>
<gene>
    <name evidence="10" type="ORF">GKC41_03245</name>
</gene>
<dbReference type="InterPro" id="IPR035906">
    <property type="entry name" value="MetI-like_sf"/>
</dbReference>
<feature type="transmembrane region" description="Helical" evidence="7">
    <location>
        <begin position="183"/>
        <end position="208"/>
    </location>
</feature>